<evidence type="ECO:0000313" key="1">
    <source>
        <dbReference type="EMBL" id="KAF5805657.1"/>
    </source>
</evidence>
<organism evidence="1 2">
    <name type="scientific">Helianthus annuus</name>
    <name type="common">Common sunflower</name>
    <dbReference type="NCBI Taxonomy" id="4232"/>
    <lineage>
        <taxon>Eukaryota</taxon>
        <taxon>Viridiplantae</taxon>
        <taxon>Streptophyta</taxon>
        <taxon>Embryophyta</taxon>
        <taxon>Tracheophyta</taxon>
        <taxon>Spermatophyta</taxon>
        <taxon>Magnoliopsida</taxon>
        <taxon>eudicotyledons</taxon>
        <taxon>Gunneridae</taxon>
        <taxon>Pentapetalae</taxon>
        <taxon>asterids</taxon>
        <taxon>campanulids</taxon>
        <taxon>Asterales</taxon>
        <taxon>Asteraceae</taxon>
        <taxon>Asteroideae</taxon>
        <taxon>Heliantheae alliance</taxon>
        <taxon>Heliantheae</taxon>
        <taxon>Helianthus</taxon>
    </lineage>
</organism>
<dbReference type="Gramene" id="mRNA:HanXRQr2_Chr05g0211971">
    <property type="protein sequence ID" value="CDS:HanXRQr2_Chr05g0211971.1"/>
    <property type="gene ID" value="HanXRQr2_Chr05g0211971"/>
</dbReference>
<dbReference type="Proteomes" id="UP000215914">
    <property type="component" value="Unassembled WGS sequence"/>
</dbReference>
<protein>
    <submittedName>
        <fullName evidence="1">Uncharacterized protein</fullName>
    </submittedName>
</protein>
<keyword evidence="2" id="KW-1185">Reference proteome</keyword>
<comment type="caution">
    <text evidence="1">The sequence shown here is derived from an EMBL/GenBank/DDBJ whole genome shotgun (WGS) entry which is preliminary data.</text>
</comment>
<dbReference type="EMBL" id="MNCJ02000320">
    <property type="protein sequence ID" value="KAF5805657.1"/>
    <property type="molecule type" value="Genomic_DNA"/>
</dbReference>
<evidence type="ECO:0000313" key="2">
    <source>
        <dbReference type="Proteomes" id="UP000215914"/>
    </source>
</evidence>
<name>A0A9K3NM29_HELAN</name>
<gene>
    <name evidence="1" type="ORF">HanXRQr2_Chr05g0211971</name>
</gene>
<reference evidence="1" key="2">
    <citation type="submission" date="2020-06" db="EMBL/GenBank/DDBJ databases">
        <title>Helianthus annuus Genome sequencing and assembly Release 2.</title>
        <authorList>
            <person name="Gouzy J."/>
            <person name="Langlade N."/>
            <person name="Munos S."/>
        </authorList>
    </citation>
    <scope>NUCLEOTIDE SEQUENCE</scope>
    <source>
        <tissue evidence="1">Leaves</tissue>
    </source>
</reference>
<accession>A0A9K3NM29</accession>
<sequence>MIVQTKYNAPITCMCLFGTMKHRKARLSLKLLGISSSQNRKDLLELLPSKMEPAI</sequence>
<dbReference type="AlphaFoldDB" id="A0A9K3NM29"/>
<reference evidence="1" key="1">
    <citation type="journal article" date="2017" name="Nature">
        <title>The sunflower genome provides insights into oil metabolism, flowering and Asterid evolution.</title>
        <authorList>
            <person name="Badouin H."/>
            <person name="Gouzy J."/>
            <person name="Grassa C.J."/>
            <person name="Murat F."/>
            <person name="Staton S.E."/>
            <person name="Cottret L."/>
            <person name="Lelandais-Briere C."/>
            <person name="Owens G.L."/>
            <person name="Carrere S."/>
            <person name="Mayjonade B."/>
            <person name="Legrand L."/>
            <person name="Gill N."/>
            <person name="Kane N.C."/>
            <person name="Bowers J.E."/>
            <person name="Hubner S."/>
            <person name="Bellec A."/>
            <person name="Berard A."/>
            <person name="Berges H."/>
            <person name="Blanchet N."/>
            <person name="Boniface M.C."/>
            <person name="Brunel D."/>
            <person name="Catrice O."/>
            <person name="Chaidir N."/>
            <person name="Claudel C."/>
            <person name="Donnadieu C."/>
            <person name="Faraut T."/>
            <person name="Fievet G."/>
            <person name="Helmstetter N."/>
            <person name="King M."/>
            <person name="Knapp S.J."/>
            <person name="Lai Z."/>
            <person name="Le Paslier M.C."/>
            <person name="Lippi Y."/>
            <person name="Lorenzon L."/>
            <person name="Mandel J.R."/>
            <person name="Marage G."/>
            <person name="Marchand G."/>
            <person name="Marquand E."/>
            <person name="Bret-Mestries E."/>
            <person name="Morien E."/>
            <person name="Nambeesan S."/>
            <person name="Nguyen T."/>
            <person name="Pegot-Espagnet P."/>
            <person name="Pouilly N."/>
            <person name="Raftis F."/>
            <person name="Sallet E."/>
            <person name="Schiex T."/>
            <person name="Thomas J."/>
            <person name="Vandecasteele C."/>
            <person name="Vares D."/>
            <person name="Vear F."/>
            <person name="Vautrin S."/>
            <person name="Crespi M."/>
            <person name="Mangin B."/>
            <person name="Burke J.M."/>
            <person name="Salse J."/>
            <person name="Munos S."/>
            <person name="Vincourt P."/>
            <person name="Rieseberg L.H."/>
            <person name="Langlade N.B."/>
        </authorList>
    </citation>
    <scope>NUCLEOTIDE SEQUENCE</scope>
    <source>
        <tissue evidence="1">Leaves</tissue>
    </source>
</reference>
<proteinExistence type="predicted"/>